<dbReference type="InterPro" id="IPR003593">
    <property type="entry name" value="AAA+_ATPase"/>
</dbReference>
<dbReference type="RefSeq" id="WP_418890490.1">
    <property type="nucleotide sequence ID" value="NZ_JBEUWX010000002.1"/>
</dbReference>
<feature type="transmembrane region" description="Helical" evidence="8">
    <location>
        <begin position="183"/>
        <end position="203"/>
    </location>
</feature>
<evidence type="ECO:0000256" key="7">
    <source>
        <dbReference type="ARBA" id="ARBA00023136"/>
    </source>
</evidence>
<sequence>MLNFFERWTQPFPASSPDLPPRSLFAFCRYYARGFITPVILVGICSFLLAAMEVSLFAFMGKIVDWLSAANRETFLSDEKWRLTAMAVVLLLLLPLAHLLASLVRHQSLMGNFPMSVRWRMHNYLLGQSMSFYQDEFAGRISTKVMQTALAVRELVLKIMDVMVYVAVYFLSMFVLLGSIHKYLLAPILAWFVAYACLQWYFIPRLKQVSQEQAHARSTMTGRITDAYTNISTVKLFAHTRRESQYARDSMDGFLQTVYRQFRLVTYLDILMGCINYLLIFSVTAAGLSLWIDDRVGAGAVAVAVSLALRLNGMSHWIMWEVSSLFEQVGTVADGMNMLGLPRAVQDAPDARPLTVSAGDIRFEDMSFSYRRRVAGNAEEGSHLSVIEHLDLHIRPGEKIGLVGRSGAGKSTLVNALLRFYDVQSGRILIDGQDIAHVTQDSLRRHIAMVTQDTSLLHRSVRENILYGKPGASEAELWRAIEQAEAAEFIETLADPQGNHGLDAQVGERGVKLSGGQRQRIAIARVLLKDAPILILDEATSALDSEVEAAIQESLNTLMRGKTVIAIAHRLSTIARMDRLVVLDAGQIVEQGSHAELLAKNGIYARLWSRQTGGYLGQDD</sequence>
<dbReference type="PROSITE" id="PS00211">
    <property type="entry name" value="ABC_TRANSPORTER_1"/>
    <property type="match status" value="1"/>
</dbReference>
<feature type="transmembrane region" description="Helical" evidence="8">
    <location>
        <begin position="81"/>
        <end position="104"/>
    </location>
</feature>
<keyword evidence="3 8" id="KW-0812">Transmembrane</keyword>
<name>A0ABV4UDP4_9RHOO</name>
<dbReference type="InterPro" id="IPR017871">
    <property type="entry name" value="ABC_transporter-like_CS"/>
</dbReference>
<evidence type="ECO:0000256" key="8">
    <source>
        <dbReference type="SAM" id="Phobius"/>
    </source>
</evidence>
<dbReference type="InterPro" id="IPR036640">
    <property type="entry name" value="ABC1_TM_sf"/>
</dbReference>
<feature type="transmembrane region" description="Helical" evidence="8">
    <location>
        <begin position="155"/>
        <end position="177"/>
    </location>
</feature>
<keyword evidence="6 8" id="KW-1133">Transmembrane helix</keyword>
<accession>A0ABV4UDP4</accession>
<dbReference type="InterPro" id="IPR039421">
    <property type="entry name" value="Type_1_exporter"/>
</dbReference>
<dbReference type="InterPro" id="IPR027417">
    <property type="entry name" value="P-loop_NTPase"/>
</dbReference>
<keyword evidence="2" id="KW-1003">Cell membrane</keyword>
<feature type="domain" description="ABC transmembrane type-1" evidence="10">
    <location>
        <begin position="40"/>
        <end position="327"/>
    </location>
</feature>
<dbReference type="InterPro" id="IPR011527">
    <property type="entry name" value="ABC1_TM_dom"/>
</dbReference>
<gene>
    <name evidence="11" type="ORF">ABCS64_03260</name>
</gene>
<evidence type="ECO:0000256" key="4">
    <source>
        <dbReference type="ARBA" id="ARBA00022741"/>
    </source>
</evidence>
<dbReference type="Pfam" id="PF00664">
    <property type="entry name" value="ABC_membrane"/>
    <property type="match status" value="1"/>
</dbReference>
<dbReference type="InterPro" id="IPR003439">
    <property type="entry name" value="ABC_transporter-like_ATP-bd"/>
</dbReference>
<feature type="transmembrane region" description="Helical" evidence="8">
    <location>
        <begin position="270"/>
        <end position="292"/>
    </location>
</feature>
<reference evidence="12" key="1">
    <citation type="submission" date="2024-06" db="EMBL/GenBank/DDBJ databases">
        <title>Radixoralia hellwigii gen. nov., sp nov., isolated from a root canal in the human oral cavity.</title>
        <authorList>
            <person name="Bartsch S."/>
            <person name="Wittmer A."/>
            <person name="Schulz A.-K."/>
            <person name="Neumann-Schaal M."/>
            <person name="Wolf J."/>
            <person name="Gronow S."/>
            <person name="Tennert C."/>
            <person name="Haecker G."/>
            <person name="Cieplik F."/>
            <person name="Al-Ahmad A."/>
        </authorList>
    </citation>
    <scope>NUCLEOTIDE SEQUENCE [LARGE SCALE GENOMIC DNA]</scope>
    <source>
        <strain evidence="12">Wk13</strain>
    </source>
</reference>
<keyword evidence="7 8" id="KW-0472">Membrane</keyword>
<evidence type="ECO:0000313" key="11">
    <source>
        <dbReference type="EMBL" id="MFA9949353.1"/>
    </source>
</evidence>
<dbReference type="PANTHER" id="PTHR43394">
    <property type="entry name" value="ATP-DEPENDENT PERMEASE MDL1, MITOCHONDRIAL"/>
    <property type="match status" value="1"/>
</dbReference>
<dbReference type="GO" id="GO:0005524">
    <property type="term" value="F:ATP binding"/>
    <property type="evidence" value="ECO:0007669"/>
    <property type="project" value="UniProtKB-KW"/>
</dbReference>
<dbReference type="SUPFAM" id="SSF90123">
    <property type="entry name" value="ABC transporter transmembrane region"/>
    <property type="match status" value="1"/>
</dbReference>
<dbReference type="Gene3D" id="1.20.1560.10">
    <property type="entry name" value="ABC transporter type 1, transmembrane domain"/>
    <property type="match status" value="1"/>
</dbReference>
<evidence type="ECO:0000256" key="3">
    <source>
        <dbReference type="ARBA" id="ARBA00022692"/>
    </source>
</evidence>
<evidence type="ECO:0000256" key="1">
    <source>
        <dbReference type="ARBA" id="ARBA00004651"/>
    </source>
</evidence>
<dbReference type="PROSITE" id="PS50893">
    <property type="entry name" value="ABC_TRANSPORTER_2"/>
    <property type="match status" value="1"/>
</dbReference>
<comment type="caution">
    <text evidence="11">The sequence shown here is derived from an EMBL/GenBank/DDBJ whole genome shotgun (WGS) entry which is preliminary data.</text>
</comment>
<dbReference type="PROSITE" id="PS50929">
    <property type="entry name" value="ABC_TM1F"/>
    <property type="match status" value="1"/>
</dbReference>
<feature type="transmembrane region" description="Helical" evidence="8">
    <location>
        <begin position="39"/>
        <end position="61"/>
    </location>
</feature>
<protein>
    <submittedName>
        <fullName evidence="11">ABC transporter ATP-binding protein</fullName>
    </submittedName>
</protein>
<keyword evidence="5 11" id="KW-0067">ATP-binding</keyword>
<dbReference type="SUPFAM" id="SSF52540">
    <property type="entry name" value="P-loop containing nucleoside triphosphate hydrolases"/>
    <property type="match status" value="1"/>
</dbReference>
<dbReference type="Pfam" id="PF00005">
    <property type="entry name" value="ABC_tran"/>
    <property type="match status" value="1"/>
</dbReference>
<organism evidence="11 12">
    <name type="scientific">Dentiradicibacter hellwigii</name>
    <dbReference type="NCBI Taxonomy" id="3149053"/>
    <lineage>
        <taxon>Bacteria</taxon>
        <taxon>Pseudomonadati</taxon>
        <taxon>Pseudomonadota</taxon>
        <taxon>Betaproteobacteria</taxon>
        <taxon>Rhodocyclales</taxon>
        <taxon>Rhodocyclaceae</taxon>
        <taxon>Dentiradicibacter</taxon>
    </lineage>
</organism>
<keyword evidence="12" id="KW-1185">Reference proteome</keyword>
<evidence type="ECO:0000259" key="9">
    <source>
        <dbReference type="PROSITE" id="PS50893"/>
    </source>
</evidence>
<keyword evidence="4" id="KW-0547">Nucleotide-binding</keyword>
<comment type="subcellular location">
    <subcellularLocation>
        <location evidence="1">Cell membrane</location>
        <topology evidence="1">Multi-pass membrane protein</topology>
    </subcellularLocation>
</comment>
<evidence type="ECO:0000259" key="10">
    <source>
        <dbReference type="PROSITE" id="PS50929"/>
    </source>
</evidence>
<proteinExistence type="predicted"/>
<evidence type="ECO:0000313" key="12">
    <source>
        <dbReference type="Proteomes" id="UP001574673"/>
    </source>
</evidence>
<evidence type="ECO:0000256" key="6">
    <source>
        <dbReference type="ARBA" id="ARBA00022989"/>
    </source>
</evidence>
<evidence type="ECO:0000256" key="5">
    <source>
        <dbReference type="ARBA" id="ARBA00022840"/>
    </source>
</evidence>
<dbReference type="SMART" id="SM00382">
    <property type="entry name" value="AAA"/>
    <property type="match status" value="1"/>
</dbReference>
<dbReference type="PANTHER" id="PTHR43394:SF1">
    <property type="entry name" value="ATP-BINDING CASSETTE SUB-FAMILY B MEMBER 10, MITOCHONDRIAL"/>
    <property type="match status" value="1"/>
</dbReference>
<feature type="domain" description="ABC transporter" evidence="9">
    <location>
        <begin position="361"/>
        <end position="610"/>
    </location>
</feature>
<dbReference type="Proteomes" id="UP001574673">
    <property type="component" value="Unassembled WGS sequence"/>
</dbReference>
<dbReference type="Gene3D" id="3.40.50.300">
    <property type="entry name" value="P-loop containing nucleotide triphosphate hydrolases"/>
    <property type="match status" value="1"/>
</dbReference>
<dbReference type="EMBL" id="JBEUWX010000002">
    <property type="protein sequence ID" value="MFA9949353.1"/>
    <property type="molecule type" value="Genomic_DNA"/>
</dbReference>
<evidence type="ECO:0000256" key="2">
    <source>
        <dbReference type="ARBA" id="ARBA00022475"/>
    </source>
</evidence>